<dbReference type="RefSeq" id="WP_022753931.1">
    <property type="nucleotide sequence ID" value="NZ_CM009896.1"/>
</dbReference>
<proteinExistence type="predicted"/>
<dbReference type="Proteomes" id="UP000182584">
    <property type="component" value="Unassembled WGS sequence"/>
</dbReference>
<sequence length="263" mass="29614">MKSYIELITASSGSVIVDNGFVLAAYSDGNGAVQIGIESVGVKSRSGVRKKRNLEAILDALSYMMEHPGEDNNQSSVADNLRIVLHHADGGVTTTGNAVLYNARQNNYYFVGLGCDSPYIELFYRFVEEHCARMLDEVPGRAGASFLPDKPLPSGFDEAYDERFFKAVPHHKPRKDLRLRSAFDYVSSGIFVFAYTKEEERYIHRFAQITGISDAKIKEGMYEFYPYVTIQDRAMVPVRKTNWDNIISCRALLCRMGDSKLFD</sequence>
<dbReference type="Proteomes" id="UP000245488">
    <property type="component" value="Chromosome"/>
</dbReference>
<accession>A0A1H9WBB7</accession>
<dbReference type="EMBL" id="NXNG01000001">
    <property type="protein sequence ID" value="PWT27909.1"/>
    <property type="molecule type" value="Genomic_DNA"/>
</dbReference>
<dbReference type="eggNOG" id="ENOG5032KVB">
    <property type="taxonomic scope" value="Bacteria"/>
</dbReference>
<protein>
    <submittedName>
        <fullName evidence="2">Uncharacterized protein</fullName>
    </submittedName>
</protein>
<reference evidence="1 4" key="2">
    <citation type="submission" date="2017-09" db="EMBL/GenBank/DDBJ databases">
        <title>High-quality draft genome sequence of Butyrivibrio fibrisolvens INBov1, isolated from cow rumen.</title>
        <authorList>
            <person name="Rodriguez Hernaez J."/>
            <person name="Rivarola M."/>
            <person name="Paniego N."/>
            <person name="Cravero S."/>
            <person name="Ceron Cucchi M."/>
            <person name="Martinez M.C."/>
        </authorList>
    </citation>
    <scope>NUCLEOTIDE SEQUENCE [LARGE SCALE GENOMIC DNA]</scope>
    <source>
        <strain evidence="1 4">INBov1</strain>
    </source>
</reference>
<dbReference type="AlphaFoldDB" id="A0A1H9WBB7"/>
<keyword evidence="4" id="KW-1185">Reference proteome</keyword>
<organism evidence="2 3">
    <name type="scientific">Butyrivibrio fibrisolvens</name>
    <dbReference type="NCBI Taxonomy" id="831"/>
    <lineage>
        <taxon>Bacteria</taxon>
        <taxon>Bacillati</taxon>
        <taxon>Bacillota</taxon>
        <taxon>Clostridia</taxon>
        <taxon>Lachnospirales</taxon>
        <taxon>Lachnospiraceae</taxon>
        <taxon>Butyrivibrio</taxon>
    </lineage>
</organism>
<evidence type="ECO:0000313" key="2">
    <source>
        <dbReference type="EMBL" id="SES31246.1"/>
    </source>
</evidence>
<evidence type="ECO:0000313" key="4">
    <source>
        <dbReference type="Proteomes" id="UP000245488"/>
    </source>
</evidence>
<evidence type="ECO:0000313" key="1">
    <source>
        <dbReference type="EMBL" id="PWT27909.1"/>
    </source>
</evidence>
<name>A0A1H9WBB7_BUTFI</name>
<reference evidence="2 3" key="1">
    <citation type="submission" date="2016-10" db="EMBL/GenBank/DDBJ databases">
        <authorList>
            <person name="de Groot N.N."/>
        </authorList>
    </citation>
    <scope>NUCLEOTIDE SEQUENCE [LARGE SCALE GENOMIC DNA]</scope>
    <source>
        <strain evidence="2 3">AR40</strain>
    </source>
</reference>
<evidence type="ECO:0000313" key="3">
    <source>
        <dbReference type="Proteomes" id="UP000182584"/>
    </source>
</evidence>
<dbReference type="EMBL" id="FOGJ01000029">
    <property type="protein sequence ID" value="SES31246.1"/>
    <property type="molecule type" value="Genomic_DNA"/>
</dbReference>
<gene>
    <name evidence="1" type="ORF">CPT75_12755</name>
    <name evidence="2" type="ORF">SAMN04487884_1291</name>
</gene>
<dbReference type="OrthoDB" id="2000461at2"/>